<feature type="transmembrane region" description="Helical" evidence="5">
    <location>
        <begin position="129"/>
        <end position="149"/>
    </location>
</feature>
<feature type="transmembrane region" description="Helical" evidence="5">
    <location>
        <begin position="396"/>
        <end position="419"/>
    </location>
</feature>
<feature type="transmembrane region" description="Helical" evidence="5">
    <location>
        <begin position="371"/>
        <end position="390"/>
    </location>
</feature>
<keyword evidence="3 5" id="KW-1133">Transmembrane helix</keyword>
<dbReference type="PROSITE" id="PS00216">
    <property type="entry name" value="SUGAR_TRANSPORT_1"/>
    <property type="match status" value="1"/>
</dbReference>
<dbReference type="AlphaFoldDB" id="A0A060TEC0"/>
<sequence length="530" mass="58989">MCIKSKRNLVGGLVSSIALDSMSDTEKQEQIYEERPRGVIYEDKPPDLSAKGISTYLSTRLSTLLDLPNSRISVINPIPALRAMSASDWNWYGLGFVGWVIDAMDYFVVSAAATDIAKSLDVSVTEITWGMTLVLMVRSIGAIIFGFMSDRIGRKWPYIACCAMFMVLEIGLGFVKTYKQFLGVRAIFGIAMGGMYGTAAATALENLPDQSRSILAGLFPTGYNFGFILAVVFYRAFQFSYKEGEGWRALCWFSAGPPFLLIIWRLCFPEGRYFDKLKEKREQEKHLNIGIMQELKEAFRNYWLIFLYLILIMSGLNFLSHGTQDLYPTLLTTQAGMNPDIKTVTMVVFNLGAMCGGLTLGQISELLGRRLGIICGLIWTGAFVYSSFMIHSPQAIIPSSFFLQFGCAGAWSAAPIYLLELSPATYRALASGLAYQLGNLASSASSTIEATIGSRFPIEGKHEVYDYGKVMAIFTACVILYLMIITFLGPERFHRELHDFTGAIPDKESEEVDEHVVVVDKTGMEYEHRP</sequence>
<dbReference type="Gene3D" id="1.20.1250.20">
    <property type="entry name" value="MFS general substrate transporter like domains"/>
    <property type="match status" value="2"/>
</dbReference>
<dbReference type="InterPro" id="IPR036259">
    <property type="entry name" value="MFS_trans_sf"/>
</dbReference>
<dbReference type="SUPFAM" id="SSF103473">
    <property type="entry name" value="MFS general substrate transporter"/>
    <property type="match status" value="1"/>
</dbReference>
<evidence type="ECO:0000256" key="4">
    <source>
        <dbReference type="ARBA" id="ARBA00023136"/>
    </source>
</evidence>
<dbReference type="GO" id="GO:0035879">
    <property type="term" value="P:plasma membrane lactate transport"/>
    <property type="evidence" value="ECO:0007669"/>
    <property type="project" value="TreeGrafter"/>
</dbReference>
<dbReference type="InterPro" id="IPR005829">
    <property type="entry name" value="Sugar_transporter_CS"/>
</dbReference>
<dbReference type="GO" id="GO:0005886">
    <property type="term" value="C:plasma membrane"/>
    <property type="evidence" value="ECO:0007669"/>
    <property type="project" value="TreeGrafter"/>
</dbReference>
<organism evidence="7">
    <name type="scientific">Blastobotrys adeninivorans</name>
    <name type="common">Yeast</name>
    <name type="synonym">Arxula adeninivorans</name>
    <dbReference type="NCBI Taxonomy" id="409370"/>
    <lineage>
        <taxon>Eukaryota</taxon>
        <taxon>Fungi</taxon>
        <taxon>Dikarya</taxon>
        <taxon>Ascomycota</taxon>
        <taxon>Saccharomycotina</taxon>
        <taxon>Dipodascomycetes</taxon>
        <taxon>Dipodascales</taxon>
        <taxon>Trichomonascaceae</taxon>
        <taxon>Blastobotrys</taxon>
    </lineage>
</organism>
<dbReference type="InterPro" id="IPR005828">
    <property type="entry name" value="MFS_sugar_transport-like"/>
</dbReference>
<evidence type="ECO:0000259" key="6">
    <source>
        <dbReference type="PROSITE" id="PS50850"/>
    </source>
</evidence>
<feature type="transmembrane region" description="Helical" evidence="5">
    <location>
        <begin position="302"/>
        <end position="321"/>
    </location>
</feature>
<comment type="subcellular location">
    <subcellularLocation>
        <location evidence="1">Membrane</location>
        <topology evidence="1">Multi-pass membrane protein</topology>
    </subcellularLocation>
</comment>
<name>A0A060TEC0_BLAAD</name>
<dbReference type="PhylomeDB" id="A0A060TEC0"/>
<feature type="transmembrane region" description="Helical" evidence="5">
    <location>
        <begin position="156"/>
        <end position="175"/>
    </location>
</feature>
<proteinExistence type="predicted"/>
<gene>
    <name evidence="7" type="ORF">GNLVRS02_ARAD1D14168g</name>
</gene>
<feature type="transmembrane region" description="Helical" evidence="5">
    <location>
        <begin position="89"/>
        <end position="109"/>
    </location>
</feature>
<dbReference type="Pfam" id="PF00083">
    <property type="entry name" value="Sugar_tr"/>
    <property type="match status" value="1"/>
</dbReference>
<evidence type="ECO:0000256" key="5">
    <source>
        <dbReference type="SAM" id="Phobius"/>
    </source>
</evidence>
<keyword evidence="4 5" id="KW-0472">Membrane</keyword>
<reference evidence="7" key="2">
    <citation type="submission" date="2014-06" db="EMBL/GenBank/DDBJ databases">
        <title>The complete genome of Blastobotrys (Arxula) adeninivorans LS3 - a yeast of biotechnological interest.</title>
        <authorList>
            <person name="Kunze G."/>
            <person name="Gaillardin C."/>
            <person name="Czernicka M."/>
            <person name="Durrens P."/>
            <person name="Martin T."/>
            <person name="Boer E."/>
            <person name="Gabaldon T."/>
            <person name="Cruz J."/>
            <person name="Talla E."/>
            <person name="Marck C."/>
            <person name="Goffeau A."/>
            <person name="Barbe V."/>
            <person name="Baret P."/>
            <person name="Baronian K."/>
            <person name="Beier S."/>
            <person name="Bleykasten C."/>
            <person name="Bode R."/>
            <person name="Casaregola S."/>
            <person name="Despons L."/>
            <person name="Fairhead C."/>
            <person name="Giersberg M."/>
            <person name="Gierski P."/>
            <person name="Hahnel U."/>
            <person name="Hartmann A."/>
            <person name="Jankowska D."/>
            <person name="Jubin C."/>
            <person name="Jung P."/>
            <person name="Lafontaine I."/>
            <person name="Leh-Louis V."/>
            <person name="Lemaire M."/>
            <person name="Marcet-Houben M."/>
            <person name="Mascher M."/>
            <person name="Morel G."/>
            <person name="Richard G.-F."/>
            <person name="Riechen J."/>
            <person name="Sacerdot C."/>
            <person name="Sarkar A."/>
            <person name="Savel G."/>
            <person name="Schacherer J."/>
            <person name="Sherman D."/>
            <person name="Straub M.-L."/>
            <person name="Stein N."/>
            <person name="Thierry A."/>
            <person name="Trautwein-Schult A."/>
            <person name="Westhof E."/>
            <person name="Worch S."/>
            <person name="Dujon B."/>
            <person name="Souciet J.-L."/>
            <person name="Wincker P."/>
            <person name="Scholz U."/>
            <person name="Neuveglise N."/>
        </authorList>
    </citation>
    <scope>NUCLEOTIDE SEQUENCE</scope>
    <source>
        <strain evidence="7">LS3</strain>
    </source>
</reference>
<evidence type="ECO:0000256" key="1">
    <source>
        <dbReference type="ARBA" id="ARBA00004141"/>
    </source>
</evidence>
<dbReference type="CDD" id="cd17316">
    <property type="entry name" value="MFS_SV2_like"/>
    <property type="match status" value="1"/>
</dbReference>
<feature type="transmembrane region" description="Helical" evidence="5">
    <location>
        <begin position="341"/>
        <end position="359"/>
    </location>
</feature>
<feature type="domain" description="Major facilitator superfamily (MFS) profile" evidence="6">
    <location>
        <begin position="91"/>
        <end position="493"/>
    </location>
</feature>
<dbReference type="EMBL" id="HG937694">
    <property type="protein sequence ID" value="CDP37556.1"/>
    <property type="molecule type" value="Genomic_DNA"/>
</dbReference>
<dbReference type="InterPro" id="IPR020846">
    <property type="entry name" value="MFS_dom"/>
</dbReference>
<accession>A0A060TEC0</accession>
<feature type="transmembrane region" description="Helical" evidence="5">
    <location>
        <begin position="470"/>
        <end position="489"/>
    </location>
</feature>
<keyword evidence="2 5" id="KW-0812">Transmembrane</keyword>
<evidence type="ECO:0000256" key="2">
    <source>
        <dbReference type="ARBA" id="ARBA00022692"/>
    </source>
</evidence>
<evidence type="ECO:0000313" key="7">
    <source>
        <dbReference type="EMBL" id="CDP37556.1"/>
    </source>
</evidence>
<feature type="transmembrane region" description="Helical" evidence="5">
    <location>
        <begin position="181"/>
        <end position="202"/>
    </location>
</feature>
<evidence type="ECO:0000256" key="3">
    <source>
        <dbReference type="ARBA" id="ARBA00022989"/>
    </source>
</evidence>
<dbReference type="PANTHER" id="PTHR23508">
    <property type="entry name" value="CARBOXYLIC ACID TRANSPORTER PROTEIN HOMOLOG"/>
    <property type="match status" value="1"/>
</dbReference>
<dbReference type="GO" id="GO:0015355">
    <property type="term" value="F:secondary active monocarboxylate transmembrane transporter activity"/>
    <property type="evidence" value="ECO:0007669"/>
    <property type="project" value="TreeGrafter"/>
</dbReference>
<dbReference type="PANTHER" id="PTHR23508:SF10">
    <property type="entry name" value="CARBOXYLIC ACID TRANSPORTER PROTEIN HOMOLOG"/>
    <property type="match status" value="1"/>
</dbReference>
<feature type="transmembrane region" description="Helical" evidence="5">
    <location>
        <begin position="214"/>
        <end position="234"/>
    </location>
</feature>
<protein>
    <submittedName>
        <fullName evidence="7">ARAD1D14168p</fullName>
    </submittedName>
</protein>
<dbReference type="PROSITE" id="PS50850">
    <property type="entry name" value="MFS"/>
    <property type="match status" value="1"/>
</dbReference>
<reference evidence="7" key="1">
    <citation type="submission" date="2014-02" db="EMBL/GenBank/DDBJ databases">
        <authorList>
            <person name="Genoscope - CEA"/>
        </authorList>
    </citation>
    <scope>NUCLEOTIDE SEQUENCE</scope>
    <source>
        <strain evidence="7">LS3</strain>
    </source>
</reference>
<feature type="transmembrane region" description="Helical" evidence="5">
    <location>
        <begin position="246"/>
        <end position="268"/>
    </location>
</feature>